<dbReference type="Pfam" id="PF07715">
    <property type="entry name" value="Plug"/>
    <property type="match status" value="1"/>
</dbReference>
<proteinExistence type="inferred from homology"/>
<comment type="subcellular location">
    <subcellularLocation>
        <location evidence="1 12">Cell outer membrane</location>
        <topology evidence="1 12">Multi-pass membrane protein</topology>
    </subcellularLocation>
</comment>
<evidence type="ECO:0000256" key="5">
    <source>
        <dbReference type="ARBA" id="ARBA00022692"/>
    </source>
</evidence>
<evidence type="ECO:0000256" key="7">
    <source>
        <dbReference type="ARBA" id="ARBA00023004"/>
    </source>
</evidence>
<dbReference type="SUPFAM" id="SSF56935">
    <property type="entry name" value="Porins"/>
    <property type="match status" value="1"/>
</dbReference>
<evidence type="ECO:0000256" key="6">
    <source>
        <dbReference type="ARBA" id="ARBA00022729"/>
    </source>
</evidence>
<evidence type="ECO:0000259" key="15">
    <source>
        <dbReference type="Pfam" id="PF00593"/>
    </source>
</evidence>
<evidence type="ECO:0000256" key="13">
    <source>
        <dbReference type="RuleBase" id="RU003357"/>
    </source>
</evidence>
<keyword evidence="8" id="KW-0406">Ion transport</keyword>
<dbReference type="PANTHER" id="PTHR32552:SF89">
    <property type="entry name" value="CATECHOLATE SIDEROPHORE RECEPTOR FIU"/>
    <property type="match status" value="1"/>
</dbReference>
<dbReference type="InterPro" id="IPR036942">
    <property type="entry name" value="Beta-barrel_TonB_sf"/>
</dbReference>
<comment type="similarity">
    <text evidence="12 13">Belongs to the TonB-dependent receptor family.</text>
</comment>
<evidence type="ECO:0000256" key="2">
    <source>
        <dbReference type="ARBA" id="ARBA00022448"/>
    </source>
</evidence>
<keyword evidence="5 12" id="KW-0812">Transmembrane</keyword>
<dbReference type="AlphaFoldDB" id="Q4JN17"/>
<dbReference type="EMBL" id="DQ068067">
    <property type="protein sequence ID" value="AAY89980.1"/>
    <property type="molecule type" value="Genomic_DNA"/>
</dbReference>
<dbReference type="PANTHER" id="PTHR32552">
    <property type="entry name" value="FERRICHROME IRON RECEPTOR-RELATED"/>
    <property type="match status" value="1"/>
</dbReference>
<dbReference type="InterPro" id="IPR000531">
    <property type="entry name" value="Beta-barrel_TonB"/>
</dbReference>
<feature type="domain" description="TonB-dependent receptor plug" evidence="16">
    <location>
        <begin position="32"/>
        <end position="141"/>
    </location>
</feature>
<keyword evidence="11 12" id="KW-0998">Cell outer membrane</keyword>
<evidence type="ECO:0000256" key="3">
    <source>
        <dbReference type="ARBA" id="ARBA00022452"/>
    </source>
</evidence>
<accession>Q4JN17</accession>
<keyword evidence="3 12" id="KW-1134">Transmembrane beta strand</keyword>
<evidence type="ECO:0000313" key="17">
    <source>
        <dbReference type="EMBL" id="AAY89980.1"/>
    </source>
</evidence>
<evidence type="ECO:0000256" key="4">
    <source>
        <dbReference type="ARBA" id="ARBA00022496"/>
    </source>
</evidence>
<dbReference type="GO" id="GO:0009279">
    <property type="term" value="C:cell outer membrane"/>
    <property type="evidence" value="ECO:0007669"/>
    <property type="project" value="UniProtKB-SubCell"/>
</dbReference>
<dbReference type="Gene3D" id="2.170.130.10">
    <property type="entry name" value="TonB-dependent receptor, plug domain"/>
    <property type="match status" value="1"/>
</dbReference>
<feature type="chain" id="PRO_5004239166" evidence="14">
    <location>
        <begin position="18"/>
        <end position="731"/>
    </location>
</feature>
<evidence type="ECO:0000256" key="10">
    <source>
        <dbReference type="ARBA" id="ARBA00023136"/>
    </source>
</evidence>
<feature type="signal peptide" evidence="14">
    <location>
        <begin position="1"/>
        <end position="17"/>
    </location>
</feature>
<evidence type="ECO:0000256" key="11">
    <source>
        <dbReference type="ARBA" id="ARBA00023237"/>
    </source>
</evidence>
<feature type="domain" description="TonB-dependent receptor-like beta-barrel" evidence="15">
    <location>
        <begin position="246"/>
        <end position="701"/>
    </location>
</feature>
<dbReference type="InterPro" id="IPR037066">
    <property type="entry name" value="Plug_dom_sf"/>
</dbReference>
<organism evidence="17">
    <name type="scientific">uncultured bacterium BAC13K9BAC</name>
    <dbReference type="NCBI Taxonomy" id="332979"/>
    <lineage>
        <taxon>Bacteria</taxon>
        <taxon>environmental samples</taxon>
    </lineage>
</organism>
<keyword evidence="2 12" id="KW-0813">Transport</keyword>
<keyword evidence="7" id="KW-0408">Iron</keyword>
<keyword evidence="6 14" id="KW-0732">Signal</keyword>
<protein>
    <submittedName>
        <fullName evidence="17">Predicted outer membrane protein SMc02721</fullName>
    </submittedName>
</protein>
<dbReference type="InterPro" id="IPR012910">
    <property type="entry name" value="Plug_dom"/>
</dbReference>
<keyword evidence="9 13" id="KW-0798">TonB box</keyword>
<evidence type="ECO:0000256" key="1">
    <source>
        <dbReference type="ARBA" id="ARBA00004571"/>
    </source>
</evidence>
<keyword evidence="4" id="KW-0410">Iron transport</keyword>
<dbReference type="PROSITE" id="PS52016">
    <property type="entry name" value="TONB_DEPENDENT_REC_3"/>
    <property type="match status" value="1"/>
</dbReference>
<keyword evidence="10 12" id="KW-0472">Membrane</keyword>
<evidence type="ECO:0000259" key="16">
    <source>
        <dbReference type="Pfam" id="PF07715"/>
    </source>
</evidence>
<evidence type="ECO:0000256" key="12">
    <source>
        <dbReference type="PROSITE-ProRule" id="PRU01360"/>
    </source>
</evidence>
<sequence length="731" mass="79538">MKKTAILIAFLSSNAFADDLAPLSIFGGQAESEIAGSATYIGDDELKKSGYIDTERIMGRVPGVFSQTEDGLGLRTNIGMRGANPNRTTKINVTEDGILQGPAVYSNSSMYFYPDSGDAEGIEVLKGATAIGNGPRTTSGAINYISRSVPTEGTKGYFNQTFGDEGYLRNHAYYGAAMGNLSFVVESHKTAYDGHKEIDAGTGAGNDDNTGFRKNSDLFKIRYTMPSSYMELSSQNTSETSHASYIGLTRADFAANENRRYSISSKDKMDNDYHRYIFTYGMDLSPTSSLTAKIYKAKYSRNWKKVGEMTVDDDGSAGGDTSTVKMSAIDWTTNCAADSTTELRACNIVTNATAMITGESIKRSLGHRDYGMYGYDMRYNTIMGAHDITIGFRSHRDYRDRHDSGISETYTLGSNNTMVMTASDYVGTGGNDDFASAESFSIIDRISHGNFVTTLGLRYEDVEYWESTDGTAGTPRENSETMIAASTVYNMGSGKSVFAGYSQGYMPTGVSSALPEESDNYEVGYRSISANSHMEIIGFYTDYENLNETCNASAGCTVGSNDQKSTGEAHAQGIEFLYRVNNLFAAPQMKGAASTGSSVRYPMILAVTLQEAEHDVTTDSNFQSGARIKYTPETIYYLSLGMETNTMDMNISAKYNDDVKNTGSLTAVSTESAWIFDLRSGMNLDGMGMQGARAFLNVDNLFDKSYIASAHNYGVRPNKPQTVMAGISSDF</sequence>
<evidence type="ECO:0000256" key="8">
    <source>
        <dbReference type="ARBA" id="ARBA00023065"/>
    </source>
</evidence>
<evidence type="ECO:0000256" key="14">
    <source>
        <dbReference type="SAM" id="SignalP"/>
    </source>
</evidence>
<dbReference type="Gene3D" id="2.40.170.20">
    <property type="entry name" value="TonB-dependent receptor, beta-barrel domain"/>
    <property type="match status" value="1"/>
</dbReference>
<dbReference type="Pfam" id="PF00593">
    <property type="entry name" value="TonB_dep_Rec_b-barrel"/>
    <property type="match status" value="1"/>
</dbReference>
<dbReference type="GO" id="GO:0015344">
    <property type="term" value="F:siderophore uptake transmembrane transporter activity"/>
    <property type="evidence" value="ECO:0007669"/>
    <property type="project" value="TreeGrafter"/>
</dbReference>
<dbReference type="InterPro" id="IPR039426">
    <property type="entry name" value="TonB-dep_rcpt-like"/>
</dbReference>
<reference evidence="17" key="1">
    <citation type="journal article" date="2005" name="PLoS Biol.">
        <title>New insights into metabolic properties of marine bacteria encoding proteorhodopsins.</title>
        <authorList>
            <person name="Sabehi G."/>
            <person name="Loy A."/>
            <person name="Jung K.H."/>
            <person name="Partha R."/>
            <person name="Spudich J.L."/>
            <person name="Isaacson T."/>
            <person name="Hirschberg J."/>
            <person name="Wagner M."/>
            <person name="Beja O."/>
        </authorList>
    </citation>
    <scope>NUCLEOTIDE SEQUENCE</scope>
</reference>
<name>Q4JN17_9BACT</name>
<evidence type="ECO:0000256" key="9">
    <source>
        <dbReference type="ARBA" id="ARBA00023077"/>
    </source>
</evidence>